<dbReference type="EC" id="2.7.13.3" evidence="2"/>
<sequence>MFTLKKRGSSLQHYTLRYLAIALLVVIAVWASLFYAVILDEVYDNIDDGLKNSKIIITREAFANEQLLNTPKFGVNQFIITPLPKGEYSYKDEIKTTFKFMEYDDDDEPVRVLKTVFNDAKGNPHRLEIRASIVEEDELLEDLLFALIFLYIMLVISILAINNIILKRAWKSFYKILDQLRLFRIGTGTAFKSPDSHINEFKILGKELEEMLQRNEVIYSSQKQFIENASHELQTPLAISINKLELFAENNLLPEDQMTEIGKISDTLSRLVRLNKSLLMLSKIENQQYPDEEPITFNELLPEITDDFSDLATYKQLTISIVPKASLVFKMNKGLAVALINNLLKNAIIHNHPGGFVTITIAHNSIEITNSGPAKALDTNSIFNRFSRHTTQEQSTGLGLAIVKSISTTYRLDIQYSFDANHHFTIVFPVR</sequence>
<dbReference type="KEGG" id="fki:FK004_18960"/>
<dbReference type="GO" id="GO:0000155">
    <property type="term" value="F:phosphorelay sensor kinase activity"/>
    <property type="evidence" value="ECO:0007669"/>
    <property type="project" value="InterPro"/>
</dbReference>
<name>A0A2S1LTT0_9FLAO</name>
<dbReference type="OrthoDB" id="1522504at2"/>
<feature type="transmembrane region" description="Helical" evidence="8">
    <location>
        <begin position="143"/>
        <end position="166"/>
    </location>
</feature>
<reference evidence="10 11" key="1">
    <citation type="submission" date="2017-04" db="EMBL/GenBank/DDBJ databases">
        <title>Complete genome sequence of Flavobacterium kingsejong AJ004.</title>
        <authorList>
            <person name="Lee P.C."/>
        </authorList>
    </citation>
    <scope>NUCLEOTIDE SEQUENCE [LARGE SCALE GENOMIC DNA]</scope>
    <source>
        <strain evidence="10 11">AJ004</strain>
    </source>
</reference>
<dbReference type="PROSITE" id="PS50109">
    <property type="entry name" value="HIS_KIN"/>
    <property type="match status" value="1"/>
</dbReference>
<evidence type="ECO:0000256" key="5">
    <source>
        <dbReference type="ARBA" id="ARBA00022692"/>
    </source>
</evidence>
<evidence type="ECO:0000313" key="10">
    <source>
        <dbReference type="EMBL" id="AWG27149.1"/>
    </source>
</evidence>
<dbReference type="InterPro" id="IPR050428">
    <property type="entry name" value="TCS_sensor_his_kinase"/>
</dbReference>
<dbReference type="Gene3D" id="1.10.287.130">
    <property type="match status" value="1"/>
</dbReference>
<feature type="domain" description="Histidine kinase" evidence="9">
    <location>
        <begin position="228"/>
        <end position="431"/>
    </location>
</feature>
<dbReference type="SUPFAM" id="SSF47384">
    <property type="entry name" value="Homodimeric domain of signal transducing histidine kinase"/>
    <property type="match status" value="1"/>
</dbReference>
<dbReference type="InterPro" id="IPR005467">
    <property type="entry name" value="His_kinase_dom"/>
</dbReference>
<gene>
    <name evidence="10" type="ORF">FK004_18960</name>
</gene>
<dbReference type="RefSeq" id="WP_108738636.1">
    <property type="nucleotide sequence ID" value="NZ_CP020919.1"/>
</dbReference>
<keyword evidence="8" id="KW-0472">Membrane</keyword>
<dbReference type="Proteomes" id="UP000244677">
    <property type="component" value="Chromosome"/>
</dbReference>
<dbReference type="CDD" id="cd00082">
    <property type="entry name" value="HisKA"/>
    <property type="match status" value="1"/>
</dbReference>
<dbReference type="SUPFAM" id="SSF55874">
    <property type="entry name" value="ATPase domain of HSP90 chaperone/DNA topoisomerase II/histidine kinase"/>
    <property type="match status" value="1"/>
</dbReference>
<comment type="catalytic activity">
    <reaction evidence="1">
        <text>ATP + protein L-histidine = ADP + protein N-phospho-L-histidine.</text>
        <dbReference type="EC" id="2.7.13.3"/>
    </reaction>
</comment>
<evidence type="ECO:0000259" key="9">
    <source>
        <dbReference type="PROSITE" id="PS50109"/>
    </source>
</evidence>
<dbReference type="SMART" id="SM00387">
    <property type="entry name" value="HATPase_c"/>
    <property type="match status" value="1"/>
</dbReference>
<dbReference type="InterPro" id="IPR003594">
    <property type="entry name" value="HATPase_dom"/>
</dbReference>
<protein>
    <recommendedName>
        <fullName evidence="2">histidine kinase</fullName>
        <ecNumber evidence="2">2.7.13.3</ecNumber>
    </recommendedName>
</protein>
<dbReference type="InterPro" id="IPR036890">
    <property type="entry name" value="HATPase_C_sf"/>
</dbReference>
<dbReference type="Gene3D" id="3.30.565.10">
    <property type="entry name" value="Histidine kinase-like ATPase, C-terminal domain"/>
    <property type="match status" value="1"/>
</dbReference>
<keyword evidence="4" id="KW-0808">Transferase</keyword>
<evidence type="ECO:0000256" key="3">
    <source>
        <dbReference type="ARBA" id="ARBA00022553"/>
    </source>
</evidence>
<evidence type="ECO:0000256" key="2">
    <source>
        <dbReference type="ARBA" id="ARBA00012438"/>
    </source>
</evidence>
<evidence type="ECO:0000256" key="4">
    <source>
        <dbReference type="ARBA" id="ARBA00022679"/>
    </source>
</evidence>
<accession>A0A2S1LTT0</accession>
<evidence type="ECO:0000256" key="8">
    <source>
        <dbReference type="SAM" id="Phobius"/>
    </source>
</evidence>
<organism evidence="10 11">
    <name type="scientific">Flavobacterium kingsejongi</name>
    <dbReference type="NCBI Taxonomy" id="1678728"/>
    <lineage>
        <taxon>Bacteria</taxon>
        <taxon>Pseudomonadati</taxon>
        <taxon>Bacteroidota</taxon>
        <taxon>Flavobacteriia</taxon>
        <taxon>Flavobacteriales</taxon>
        <taxon>Flavobacteriaceae</taxon>
        <taxon>Flavobacterium</taxon>
    </lineage>
</organism>
<dbReference type="InterPro" id="IPR036097">
    <property type="entry name" value="HisK_dim/P_sf"/>
</dbReference>
<keyword evidence="5 8" id="KW-0812">Transmembrane</keyword>
<keyword evidence="3" id="KW-0597">Phosphoprotein</keyword>
<keyword evidence="7 8" id="KW-1133">Transmembrane helix</keyword>
<evidence type="ECO:0000256" key="6">
    <source>
        <dbReference type="ARBA" id="ARBA00022777"/>
    </source>
</evidence>
<dbReference type="EMBL" id="CP020919">
    <property type="protein sequence ID" value="AWG27149.1"/>
    <property type="molecule type" value="Genomic_DNA"/>
</dbReference>
<evidence type="ECO:0000313" key="11">
    <source>
        <dbReference type="Proteomes" id="UP000244677"/>
    </source>
</evidence>
<dbReference type="PANTHER" id="PTHR45436">
    <property type="entry name" value="SENSOR HISTIDINE KINASE YKOH"/>
    <property type="match status" value="1"/>
</dbReference>
<dbReference type="GO" id="GO:0005886">
    <property type="term" value="C:plasma membrane"/>
    <property type="evidence" value="ECO:0007669"/>
    <property type="project" value="TreeGrafter"/>
</dbReference>
<dbReference type="InterPro" id="IPR003661">
    <property type="entry name" value="HisK_dim/P_dom"/>
</dbReference>
<keyword evidence="6" id="KW-0418">Kinase</keyword>
<evidence type="ECO:0000256" key="1">
    <source>
        <dbReference type="ARBA" id="ARBA00000085"/>
    </source>
</evidence>
<dbReference type="SMART" id="SM00388">
    <property type="entry name" value="HisKA"/>
    <property type="match status" value="1"/>
</dbReference>
<dbReference type="Pfam" id="PF00512">
    <property type="entry name" value="HisKA"/>
    <property type="match status" value="1"/>
</dbReference>
<dbReference type="AlphaFoldDB" id="A0A2S1LTT0"/>
<dbReference type="PANTHER" id="PTHR45436:SF5">
    <property type="entry name" value="SENSOR HISTIDINE KINASE TRCS"/>
    <property type="match status" value="1"/>
</dbReference>
<dbReference type="Pfam" id="PF02518">
    <property type="entry name" value="HATPase_c"/>
    <property type="match status" value="1"/>
</dbReference>
<feature type="transmembrane region" description="Helical" evidence="8">
    <location>
        <begin position="16"/>
        <end position="38"/>
    </location>
</feature>
<keyword evidence="11" id="KW-1185">Reference proteome</keyword>
<evidence type="ECO:0000256" key="7">
    <source>
        <dbReference type="ARBA" id="ARBA00022989"/>
    </source>
</evidence>
<proteinExistence type="predicted"/>